<accession>A0ACB7ZMG3</accession>
<organism evidence="1 2">
    <name type="scientific">Vaccinium darrowii</name>
    <dbReference type="NCBI Taxonomy" id="229202"/>
    <lineage>
        <taxon>Eukaryota</taxon>
        <taxon>Viridiplantae</taxon>
        <taxon>Streptophyta</taxon>
        <taxon>Embryophyta</taxon>
        <taxon>Tracheophyta</taxon>
        <taxon>Spermatophyta</taxon>
        <taxon>Magnoliopsida</taxon>
        <taxon>eudicotyledons</taxon>
        <taxon>Gunneridae</taxon>
        <taxon>Pentapetalae</taxon>
        <taxon>asterids</taxon>
        <taxon>Ericales</taxon>
        <taxon>Ericaceae</taxon>
        <taxon>Vaccinioideae</taxon>
        <taxon>Vaccinieae</taxon>
        <taxon>Vaccinium</taxon>
    </lineage>
</organism>
<dbReference type="EMBL" id="CM037159">
    <property type="protein sequence ID" value="KAH7867072.1"/>
    <property type="molecule type" value="Genomic_DNA"/>
</dbReference>
<dbReference type="Proteomes" id="UP000828048">
    <property type="component" value="Chromosome 9"/>
</dbReference>
<comment type="caution">
    <text evidence="1">The sequence shown here is derived from an EMBL/GenBank/DDBJ whole genome shotgun (WGS) entry which is preliminary data.</text>
</comment>
<evidence type="ECO:0000313" key="1">
    <source>
        <dbReference type="EMBL" id="KAH7867072.1"/>
    </source>
</evidence>
<sequence>MTGLLALAASLSMSSSSIASSSCSHQSKFRFHSCYNSDNFHCRALFLGYGKQKLLEYWAEVFGEMPQRTVLASIIFFNANFDAHVIGGKPAWFLAWAQGCIQFSIAVFWILWVPTVVPFGLEVSLALVWSLFAGC</sequence>
<keyword evidence="2" id="KW-1185">Reference proteome</keyword>
<gene>
    <name evidence="1" type="ORF">Vadar_028539</name>
</gene>
<evidence type="ECO:0000313" key="2">
    <source>
        <dbReference type="Proteomes" id="UP000828048"/>
    </source>
</evidence>
<reference evidence="1 2" key="1">
    <citation type="journal article" date="2021" name="Hortic Res">
        <title>High-quality reference genome and annotation aids understanding of berry development for evergreen blueberry (Vaccinium darrowii).</title>
        <authorList>
            <person name="Yu J."/>
            <person name="Hulse-Kemp A.M."/>
            <person name="Babiker E."/>
            <person name="Staton M."/>
        </authorList>
    </citation>
    <scope>NUCLEOTIDE SEQUENCE [LARGE SCALE GENOMIC DNA]</scope>
    <source>
        <strain evidence="2">cv. NJ 8807/NJ 8810</strain>
        <tissue evidence="1">Young leaf</tissue>
    </source>
</reference>
<name>A0ACB7ZMG3_9ERIC</name>
<protein>
    <submittedName>
        <fullName evidence="1">Uncharacterized protein</fullName>
    </submittedName>
</protein>
<proteinExistence type="predicted"/>